<sequence>MASDDPLRSARLPSREQVIELLDGEFSRAGYEVEDVVLGGGRPPRLTVIADAEDGVDLDAIATLSKVASAALDAAEQAAGDYGAYVLEVTSRGVDRPLTTEKHFRRSRGRKVEVALADGSSLTGRIGQTAEGVVHLVVAVGKDFEVRPVEVAGIAKALVQVEFSPPNRRELELSEQSGKGGDE</sequence>
<keyword evidence="7" id="KW-1185">Reference proteome</keyword>
<dbReference type="InterPro" id="IPR035956">
    <property type="entry name" value="RimP_N_sf"/>
</dbReference>
<dbReference type="InterPro" id="IPR028989">
    <property type="entry name" value="RimP_N"/>
</dbReference>
<dbReference type="InterPro" id="IPR003728">
    <property type="entry name" value="Ribosome_maturation_RimP"/>
</dbReference>
<evidence type="ECO:0000256" key="1">
    <source>
        <dbReference type="ARBA" id="ARBA00022490"/>
    </source>
</evidence>
<proteinExistence type="inferred from homology"/>
<dbReference type="HAMAP" id="MF_01077">
    <property type="entry name" value="RimP"/>
    <property type="match status" value="1"/>
</dbReference>
<keyword evidence="1 3" id="KW-0963">Cytoplasm</keyword>
<feature type="domain" description="Ribosome maturation factor RimP C-terminal" evidence="5">
    <location>
        <begin position="98"/>
        <end position="163"/>
    </location>
</feature>
<evidence type="ECO:0000256" key="2">
    <source>
        <dbReference type="ARBA" id="ARBA00022517"/>
    </source>
</evidence>
<evidence type="ECO:0000259" key="4">
    <source>
        <dbReference type="Pfam" id="PF02576"/>
    </source>
</evidence>
<name>A0A6H0RXL0_9MYCO</name>
<dbReference type="CDD" id="cd01734">
    <property type="entry name" value="YlxS_C"/>
    <property type="match status" value="1"/>
</dbReference>
<dbReference type="PANTHER" id="PTHR33867:SF1">
    <property type="entry name" value="RIBOSOME MATURATION FACTOR RIMP"/>
    <property type="match status" value="1"/>
</dbReference>
<evidence type="ECO:0000313" key="6">
    <source>
        <dbReference type="EMBL" id="QIV80012.1"/>
    </source>
</evidence>
<dbReference type="Gene3D" id="3.30.300.70">
    <property type="entry name" value="RimP-like superfamily, N-terminal"/>
    <property type="match status" value="1"/>
</dbReference>
<dbReference type="Pfam" id="PF02576">
    <property type="entry name" value="RimP_N"/>
    <property type="match status" value="1"/>
</dbReference>
<keyword evidence="2 3" id="KW-0690">Ribosome biogenesis</keyword>
<gene>
    <name evidence="3 6" type="primary">rimP</name>
    <name evidence="6" type="ORF">EXE63_03160</name>
</gene>
<dbReference type="GO" id="GO:0005829">
    <property type="term" value="C:cytosol"/>
    <property type="evidence" value="ECO:0007669"/>
    <property type="project" value="TreeGrafter"/>
</dbReference>
<evidence type="ECO:0000259" key="5">
    <source>
        <dbReference type="Pfam" id="PF17384"/>
    </source>
</evidence>
<dbReference type="SUPFAM" id="SSF75420">
    <property type="entry name" value="YhbC-like, N-terminal domain"/>
    <property type="match status" value="1"/>
</dbReference>
<evidence type="ECO:0000313" key="7">
    <source>
        <dbReference type="Proteomes" id="UP000501849"/>
    </source>
</evidence>
<dbReference type="NCBIfam" id="NF000930">
    <property type="entry name" value="PRK00092.2-2"/>
    <property type="match status" value="1"/>
</dbReference>
<comment type="function">
    <text evidence="3">Required for maturation of 30S ribosomal subunits.</text>
</comment>
<comment type="similarity">
    <text evidence="3">Belongs to the RimP family.</text>
</comment>
<reference evidence="6 7" key="1">
    <citation type="submission" date="2019-04" db="EMBL/GenBank/DDBJ databases">
        <title>Draft, Whole-Genome Sequence of the Anthracene-degrading Mycobacterium frederiksbergense LB501T, Isolated from a Polycyclic Aromatic Hydrocarbon (PAH)-Contaminated Soil.</title>
        <authorList>
            <person name="Augelletti F."/>
        </authorList>
    </citation>
    <scope>NUCLEOTIDE SEQUENCE [LARGE SCALE GENOMIC DNA]</scope>
    <source>
        <strain evidence="6 7">LB 501T</strain>
    </source>
</reference>
<dbReference type="PANTHER" id="PTHR33867">
    <property type="entry name" value="RIBOSOME MATURATION FACTOR RIMP"/>
    <property type="match status" value="1"/>
</dbReference>
<dbReference type="InterPro" id="IPR036847">
    <property type="entry name" value="RimP_C_sf"/>
</dbReference>
<dbReference type="RefSeq" id="WP_168140754.1">
    <property type="nucleotide sequence ID" value="NZ_CP038799.1"/>
</dbReference>
<feature type="domain" description="Ribosome maturation factor RimP N-terminal" evidence="4">
    <location>
        <begin position="28"/>
        <end position="95"/>
    </location>
</feature>
<dbReference type="EMBL" id="CP038799">
    <property type="protein sequence ID" value="QIV80012.1"/>
    <property type="molecule type" value="Genomic_DNA"/>
</dbReference>
<dbReference type="KEGG" id="mfre:EXE63_03160"/>
<evidence type="ECO:0000256" key="3">
    <source>
        <dbReference type="HAMAP-Rule" id="MF_01077"/>
    </source>
</evidence>
<accession>A0A6H0RXL0</accession>
<protein>
    <recommendedName>
        <fullName evidence="3">Ribosome maturation factor RimP</fullName>
    </recommendedName>
</protein>
<dbReference type="GO" id="GO:0000028">
    <property type="term" value="P:ribosomal small subunit assembly"/>
    <property type="evidence" value="ECO:0007669"/>
    <property type="project" value="TreeGrafter"/>
</dbReference>
<organism evidence="6 7">
    <name type="scientific">Mycolicibacterium frederiksbergense</name>
    <dbReference type="NCBI Taxonomy" id="117567"/>
    <lineage>
        <taxon>Bacteria</taxon>
        <taxon>Bacillati</taxon>
        <taxon>Actinomycetota</taxon>
        <taxon>Actinomycetes</taxon>
        <taxon>Mycobacteriales</taxon>
        <taxon>Mycobacteriaceae</taxon>
        <taxon>Mycolicibacterium</taxon>
    </lineage>
</organism>
<dbReference type="AlphaFoldDB" id="A0A6H0RXL0"/>
<comment type="subcellular location">
    <subcellularLocation>
        <location evidence="3">Cytoplasm</location>
    </subcellularLocation>
</comment>
<dbReference type="Proteomes" id="UP000501849">
    <property type="component" value="Chromosome"/>
</dbReference>
<dbReference type="Pfam" id="PF17384">
    <property type="entry name" value="DUF150_C"/>
    <property type="match status" value="1"/>
</dbReference>
<dbReference type="InterPro" id="IPR028998">
    <property type="entry name" value="RimP_C"/>
</dbReference>
<dbReference type="SUPFAM" id="SSF74942">
    <property type="entry name" value="YhbC-like, C-terminal domain"/>
    <property type="match status" value="1"/>
</dbReference>
<dbReference type="GO" id="GO:0006412">
    <property type="term" value="P:translation"/>
    <property type="evidence" value="ECO:0007669"/>
    <property type="project" value="TreeGrafter"/>
</dbReference>